<proteinExistence type="predicted"/>
<sequence>MQMPQMLAYPQRSSPRKKSTKWHGALPVSAIEKVLAQENRFADSLLTERLKRIHTDRYRAQRLLDWQEQSFVLRQAIKETELREMGIAHTSFLPEIVMKMTEPDVRARRPFGRAHRSVTEVDLKANKIGKPQASLNELQTRESRWTATTARSDPFLEETFNKNIFTRLHGIDLPLYGPQADAKRESREQEFVHHLQRQQTKTKVTLDPRFRKLEQSLIRDETNLLVRHPKEQNEHVVTDEDKIEDKLIQNDRRVATKSATVIHKVQTELSQKPKSVFARSVWIDF</sequence>
<dbReference type="OrthoDB" id="10328822at2759"/>
<evidence type="ECO:0000313" key="3">
    <source>
        <dbReference type="Proteomes" id="UP000887568"/>
    </source>
</evidence>
<dbReference type="AlphaFoldDB" id="A0A913ZUL7"/>
<keyword evidence="3" id="KW-1185">Reference proteome</keyword>
<accession>A0A913ZUL7</accession>
<protein>
    <submittedName>
        <fullName evidence="2">Uncharacterized protein</fullName>
    </submittedName>
</protein>
<dbReference type="RefSeq" id="XP_038054945.1">
    <property type="nucleotide sequence ID" value="XM_038199017.1"/>
</dbReference>
<dbReference type="OMA" id="FLPEIVM"/>
<dbReference type="EnsemblMetazoa" id="XM_038199017.1">
    <property type="protein sequence ID" value="XP_038054945.1"/>
    <property type="gene ID" value="LOC119727154"/>
</dbReference>
<feature type="region of interest" description="Disordered" evidence="1">
    <location>
        <begin position="1"/>
        <end position="21"/>
    </location>
</feature>
<dbReference type="GeneID" id="119727154"/>
<name>A0A913ZUL7_PATMI</name>
<organism evidence="2 3">
    <name type="scientific">Patiria miniata</name>
    <name type="common">Bat star</name>
    <name type="synonym">Asterina miniata</name>
    <dbReference type="NCBI Taxonomy" id="46514"/>
    <lineage>
        <taxon>Eukaryota</taxon>
        <taxon>Metazoa</taxon>
        <taxon>Echinodermata</taxon>
        <taxon>Eleutherozoa</taxon>
        <taxon>Asterozoa</taxon>
        <taxon>Asteroidea</taxon>
        <taxon>Valvatacea</taxon>
        <taxon>Valvatida</taxon>
        <taxon>Asterinidae</taxon>
        <taxon>Patiria</taxon>
    </lineage>
</organism>
<reference evidence="2" key="1">
    <citation type="submission" date="2022-11" db="UniProtKB">
        <authorList>
            <consortium name="EnsemblMetazoa"/>
        </authorList>
    </citation>
    <scope>IDENTIFICATION</scope>
</reference>
<dbReference type="Proteomes" id="UP000887568">
    <property type="component" value="Unplaced"/>
</dbReference>
<evidence type="ECO:0000313" key="2">
    <source>
        <dbReference type="EnsemblMetazoa" id="XP_038054945.1"/>
    </source>
</evidence>
<evidence type="ECO:0000256" key="1">
    <source>
        <dbReference type="SAM" id="MobiDB-lite"/>
    </source>
</evidence>